<evidence type="ECO:0000256" key="1">
    <source>
        <dbReference type="SAM" id="MobiDB-lite"/>
    </source>
</evidence>
<accession>A0A1U7FMB2</accession>
<comment type="caution">
    <text evidence="3">The sequence shown here is derived from an EMBL/GenBank/DDBJ whole genome shotgun (WGS) entry which is preliminary data.</text>
</comment>
<organism evidence="3">
    <name type="scientific">Salmonella muenster</name>
    <dbReference type="NCBI Taxonomy" id="82689"/>
    <lineage>
        <taxon>Bacteria</taxon>
        <taxon>Pseudomonadati</taxon>
        <taxon>Pseudomonadota</taxon>
        <taxon>Gammaproteobacteria</taxon>
        <taxon>Enterobacterales</taxon>
        <taxon>Enterobacteriaceae</taxon>
        <taxon>Salmonella</taxon>
    </lineage>
</organism>
<evidence type="ECO:0000313" key="5">
    <source>
        <dbReference type="EMBL" id="ECW9679884.1"/>
    </source>
</evidence>
<reference evidence="2" key="3">
    <citation type="submission" date="2019-06" db="EMBL/GenBank/DDBJ databases">
        <authorList>
            <consortium name="GenomeTrakr network: Whole genome sequencing for foodborne pathogen traceback"/>
        </authorList>
    </citation>
    <scope>NUCLEOTIDE SEQUENCE</scope>
    <source>
        <strain evidence="2">FSIS11919454</strain>
    </source>
</reference>
<dbReference type="AlphaFoldDB" id="A0A1U7FMB2"/>
<evidence type="ECO:0000313" key="3">
    <source>
        <dbReference type="EMBL" id="ECT7626790.1"/>
    </source>
</evidence>
<proteinExistence type="predicted"/>
<evidence type="ECO:0000313" key="4">
    <source>
        <dbReference type="EMBL" id="ECV4508412.1"/>
    </source>
</evidence>
<evidence type="ECO:0000313" key="2">
    <source>
        <dbReference type="EMBL" id="EBO9019730.1"/>
    </source>
</evidence>
<gene>
    <name evidence="5" type="ORF">AKI23_04305</name>
    <name evidence="3" type="ORF">BBZ35_18640</name>
    <name evidence="4" type="ORF">DLR99_15550</name>
    <name evidence="2" type="ORF">E5G79_00455</name>
</gene>
<dbReference type="Proteomes" id="UP000839891">
    <property type="component" value="Unassembled WGS sequence"/>
</dbReference>
<reference evidence="5" key="2">
    <citation type="submission" date="2018-07" db="EMBL/GenBank/DDBJ databases">
        <authorList>
            <consortium name="PulseNet: The National Subtyping Network for Foodborne Disease Surveillance"/>
            <person name="Tarr C.L."/>
            <person name="Trees E."/>
            <person name="Katz L.S."/>
            <person name="Carleton-Romer H.A."/>
            <person name="Stroika S."/>
            <person name="Kucerova Z."/>
            <person name="Roache K.F."/>
            <person name="Sabol A.L."/>
            <person name="Besser J."/>
            <person name="Gerner-Smidt P."/>
        </authorList>
    </citation>
    <scope>NUCLEOTIDE SEQUENCE</scope>
    <source>
        <strain evidence="5">PNUSAS000594</strain>
    </source>
</reference>
<reference evidence="3" key="1">
    <citation type="submission" date="2018-07" db="EMBL/GenBank/DDBJ databases">
        <authorList>
            <consortium name="NARMS: The National Antimicrobial Resistance Monitoring System"/>
        </authorList>
    </citation>
    <scope>NUCLEOTIDE SEQUENCE [LARGE SCALE GENOMIC DNA]</scope>
    <source>
        <strain evidence="4">FSIS11810004</strain>
        <strain evidence="3">FSIS1607038</strain>
    </source>
</reference>
<dbReference type="EMBL" id="AAKRXO010000017">
    <property type="protein sequence ID" value="ECV4508412.1"/>
    <property type="molecule type" value="Genomic_DNA"/>
</dbReference>
<dbReference type="RefSeq" id="WP_001651024.1">
    <property type="nucleotide sequence ID" value="NZ_CP045038.1"/>
</dbReference>
<dbReference type="EMBL" id="AAKNUM010000020">
    <property type="protein sequence ID" value="ECT7626790.1"/>
    <property type="molecule type" value="Genomic_DNA"/>
</dbReference>
<sequence>MLDHQTLELTMLEIARKSGRPLDRHTIYEVRNGVRNALAAKERHRKRMNAPAYQWKKPASLRS</sequence>
<protein>
    <submittedName>
        <fullName evidence="3">Uncharacterized protein</fullName>
    </submittedName>
</protein>
<name>A0A1U7FMB2_SALMS</name>
<dbReference type="EMBL" id="AAGJZK010000001">
    <property type="protein sequence ID" value="EBO9019730.1"/>
    <property type="molecule type" value="Genomic_DNA"/>
</dbReference>
<dbReference type="EMBL" id="AAKYFJ010000002">
    <property type="protein sequence ID" value="ECW9679884.1"/>
    <property type="molecule type" value="Genomic_DNA"/>
</dbReference>
<feature type="region of interest" description="Disordered" evidence="1">
    <location>
        <begin position="42"/>
        <end position="63"/>
    </location>
</feature>